<accession>A0A4Q7Y3D7</accession>
<proteinExistence type="predicted"/>
<sequence length="55" mass="6104">MIDTIDRTPVTVVLVDWLPRDGQAWLLYQDLDVIAVSAHLTETGRELALADAGLR</sequence>
<dbReference type="Proteomes" id="UP000292507">
    <property type="component" value="Unassembled WGS sequence"/>
</dbReference>
<dbReference type="AlphaFoldDB" id="A0A4Q7Y3D7"/>
<evidence type="ECO:0000313" key="2">
    <source>
        <dbReference type="Proteomes" id="UP000292507"/>
    </source>
</evidence>
<evidence type="ECO:0000313" key="1">
    <source>
        <dbReference type="EMBL" id="RZU30483.1"/>
    </source>
</evidence>
<comment type="caution">
    <text evidence="1">The sequence shown here is derived from an EMBL/GenBank/DDBJ whole genome shotgun (WGS) entry which is preliminary data.</text>
</comment>
<name>A0A4Q7Y3D7_9ACTN</name>
<dbReference type="EMBL" id="SHKV01000001">
    <property type="protein sequence ID" value="RZU30483.1"/>
    <property type="molecule type" value="Genomic_DNA"/>
</dbReference>
<keyword evidence="2" id="KW-1185">Reference proteome</keyword>
<reference evidence="1 2" key="1">
    <citation type="submission" date="2019-02" db="EMBL/GenBank/DDBJ databases">
        <title>Sequencing the genomes of 1000 actinobacteria strains.</title>
        <authorList>
            <person name="Klenk H.-P."/>
        </authorList>
    </citation>
    <scope>NUCLEOTIDE SEQUENCE [LARGE SCALE GENOMIC DNA]</scope>
    <source>
        <strain evidence="1 2">DSM 44509</strain>
    </source>
</reference>
<organism evidence="1 2">
    <name type="scientific">Blastococcus saxobsidens</name>
    <dbReference type="NCBI Taxonomy" id="138336"/>
    <lineage>
        <taxon>Bacteria</taxon>
        <taxon>Bacillati</taxon>
        <taxon>Actinomycetota</taxon>
        <taxon>Actinomycetes</taxon>
        <taxon>Geodermatophilales</taxon>
        <taxon>Geodermatophilaceae</taxon>
        <taxon>Blastococcus</taxon>
    </lineage>
</organism>
<gene>
    <name evidence="1" type="ORF">BKA19_0099</name>
</gene>
<protein>
    <submittedName>
        <fullName evidence="1">Uncharacterized protein</fullName>
    </submittedName>
</protein>
<dbReference type="RefSeq" id="WP_158657652.1">
    <property type="nucleotide sequence ID" value="NZ_POQT01000042.1"/>
</dbReference>